<sequence>MTIKKQLIAIKKLFTHDKSSILDDFGDVLNKSWRLPKNKSALNLENKWIDERKRSKSFRNF</sequence>
<protein>
    <submittedName>
        <fullName evidence="1">Uncharacterized protein</fullName>
    </submittedName>
</protein>
<evidence type="ECO:0000313" key="1">
    <source>
        <dbReference type="EMBL" id="MBD2733987.1"/>
    </source>
</evidence>
<organism evidence="1 2">
    <name type="scientific">Nostoc paludosum FACHB-159</name>
    <dbReference type="NCBI Taxonomy" id="2692908"/>
    <lineage>
        <taxon>Bacteria</taxon>
        <taxon>Bacillati</taxon>
        <taxon>Cyanobacteriota</taxon>
        <taxon>Cyanophyceae</taxon>
        <taxon>Nostocales</taxon>
        <taxon>Nostocaceae</taxon>
        <taxon>Nostoc</taxon>
    </lineage>
</organism>
<evidence type="ECO:0000313" key="2">
    <source>
        <dbReference type="Proteomes" id="UP000637383"/>
    </source>
</evidence>
<name>A0ABR8K738_9NOSO</name>
<dbReference type="EMBL" id="JACJTU010000006">
    <property type="protein sequence ID" value="MBD2733987.1"/>
    <property type="molecule type" value="Genomic_DNA"/>
</dbReference>
<accession>A0ABR8K738</accession>
<gene>
    <name evidence="1" type="ORF">H6H03_08675</name>
</gene>
<proteinExistence type="predicted"/>
<keyword evidence="2" id="KW-1185">Reference proteome</keyword>
<comment type="caution">
    <text evidence="1">The sequence shown here is derived from an EMBL/GenBank/DDBJ whole genome shotgun (WGS) entry which is preliminary data.</text>
</comment>
<dbReference type="Proteomes" id="UP000637383">
    <property type="component" value="Unassembled WGS sequence"/>
</dbReference>
<reference evidence="1 2" key="1">
    <citation type="journal article" date="2020" name="ISME J.">
        <title>Comparative genomics reveals insights into cyanobacterial evolution and habitat adaptation.</title>
        <authorList>
            <person name="Chen M.Y."/>
            <person name="Teng W.K."/>
            <person name="Zhao L."/>
            <person name="Hu C.X."/>
            <person name="Zhou Y.K."/>
            <person name="Han B.P."/>
            <person name="Song L.R."/>
            <person name="Shu W.S."/>
        </authorList>
    </citation>
    <scope>NUCLEOTIDE SEQUENCE [LARGE SCALE GENOMIC DNA]</scope>
    <source>
        <strain evidence="1 2">FACHB-159</strain>
    </source>
</reference>